<keyword evidence="3" id="KW-1185">Reference proteome</keyword>
<evidence type="ECO:0000313" key="2">
    <source>
        <dbReference type="EMBL" id="SIT04868.1"/>
    </source>
</evidence>
<dbReference type="EC" id="3.5.2.9" evidence="1"/>
<keyword evidence="1" id="KW-0547">Nucleotide-binding</keyword>
<dbReference type="EMBL" id="FTOD01000011">
    <property type="protein sequence ID" value="SIT04868.1"/>
    <property type="molecule type" value="Genomic_DNA"/>
</dbReference>
<evidence type="ECO:0000313" key="3">
    <source>
        <dbReference type="Proteomes" id="UP000186795"/>
    </source>
</evidence>
<dbReference type="HAMAP" id="MF_00691">
    <property type="entry name" value="PxpA"/>
    <property type="match status" value="1"/>
</dbReference>
<dbReference type="InterPro" id="IPR011330">
    <property type="entry name" value="Glyco_hydro/deAcase_b/a-brl"/>
</dbReference>
<dbReference type="NCBIfam" id="NF003816">
    <property type="entry name" value="PRK05406.1-5"/>
    <property type="match status" value="1"/>
</dbReference>
<dbReference type="AlphaFoldDB" id="A0A1N7P2S7"/>
<proteinExistence type="inferred from homology"/>
<dbReference type="NCBIfam" id="NF003814">
    <property type="entry name" value="PRK05406.1-3"/>
    <property type="match status" value="1"/>
</dbReference>
<comment type="function">
    <text evidence="1">Catalyzes the cleavage of 5-oxoproline to form L-glutamate coupled to the hydrolysis of ATP to ADP and inorganic phosphate.</text>
</comment>
<sequence>MKELNRLQPSATEWTVDLNSDLGESFGHYVMGQDEAILHHVTSANIACGFHGGDHNVMRRTVRLAVEQGVALGAHPGLPDLLGFGRRSMAVEPEDVFNMTVYQVGALQSFAALEGKRLQHVKPHGALYNMAGKEPAVAQAIAEAVAAVDKGLILFGLAGSQLVKAGEKAGLRVAREVFADRTVQADGSLTPRNRPGACIEDPEQAVRRVVRMVKEGKVTAVDGTEVDIEADTVCVHGDDPRALAFAKGLRKGLEEQGIRVRRIGER</sequence>
<dbReference type="SUPFAM" id="SSF88713">
    <property type="entry name" value="Glycoside hydrolase/deacetylase"/>
    <property type="match status" value="1"/>
</dbReference>
<dbReference type="Pfam" id="PF03746">
    <property type="entry name" value="LamB_YcsF"/>
    <property type="match status" value="1"/>
</dbReference>
<comment type="similarity">
    <text evidence="1">Belongs to the LamB/PxpA family.</text>
</comment>
<organism evidence="2 3">
    <name type="scientific">Kroppenstedtia eburnea</name>
    <dbReference type="NCBI Taxonomy" id="714067"/>
    <lineage>
        <taxon>Bacteria</taxon>
        <taxon>Bacillati</taxon>
        <taxon>Bacillota</taxon>
        <taxon>Bacilli</taxon>
        <taxon>Bacillales</taxon>
        <taxon>Thermoactinomycetaceae</taxon>
        <taxon>Kroppenstedtia</taxon>
    </lineage>
</organism>
<dbReference type="GO" id="GO:0005524">
    <property type="term" value="F:ATP binding"/>
    <property type="evidence" value="ECO:0007669"/>
    <property type="project" value="UniProtKB-UniRule"/>
</dbReference>
<name>A0A1N7P2S7_9BACL</name>
<accession>A0A1N7P2S7</accession>
<dbReference type="Proteomes" id="UP000186795">
    <property type="component" value="Unassembled WGS sequence"/>
</dbReference>
<dbReference type="RefSeq" id="WP_009711053.1">
    <property type="nucleotide sequence ID" value="NZ_CP048103.1"/>
</dbReference>
<gene>
    <name evidence="1" type="primary">pxpA</name>
    <name evidence="2" type="ORF">SAMN05421790_11124</name>
</gene>
<dbReference type="PANTHER" id="PTHR30292:SF0">
    <property type="entry name" value="5-OXOPROLINASE SUBUNIT A"/>
    <property type="match status" value="1"/>
</dbReference>
<dbReference type="GO" id="GO:0017168">
    <property type="term" value="F:5-oxoprolinase (ATP-hydrolyzing) activity"/>
    <property type="evidence" value="ECO:0007669"/>
    <property type="project" value="UniProtKB-UniRule"/>
</dbReference>
<protein>
    <recommendedName>
        <fullName evidence="1">5-oxoprolinase subunit A</fullName>
        <shortName evidence="1">5-OPase subunit A</shortName>
        <ecNumber evidence="1">3.5.2.9</ecNumber>
    </recommendedName>
    <alternativeName>
        <fullName evidence="1">5-oxoprolinase (ATP-hydrolyzing) subunit A</fullName>
    </alternativeName>
</protein>
<comment type="catalytic activity">
    <reaction evidence="1">
        <text>5-oxo-L-proline + ATP + 2 H2O = L-glutamate + ADP + phosphate + H(+)</text>
        <dbReference type="Rhea" id="RHEA:10348"/>
        <dbReference type="ChEBI" id="CHEBI:15377"/>
        <dbReference type="ChEBI" id="CHEBI:15378"/>
        <dbReference type="ChEBI" id="CHEBI:29985"/>
        <dbReference type="ChEBI" id="CHEBI:30616"/>
        <dbReference type="ChEBI" id="CHEBI:43474"/>
        <dbReference type="ChEBI" id="CHEBI:58402"/>
        <dbReference type="ChEBI" id="CHEBI:456216"/>
        <dbReference type="EC" id="3.5.2.9"/>
    </reaction>
</comment>
<keyword evidence="1" id="KW-0067">ATP-binding</keyword>
<evidence type="ECO:0000256" key="1">
    <source>
        <dbReference type="HAMAP-Rule" id="MF_00691"/>
    </source>
</evidence>
<comment type="subunit">
    <text evidence="1">Forms a complex composed of PxpA, PxpB and PxpC.</text>
</comment>
<dbReference type="Gene3D" id="3.20.20.370">
    <property type="entry name" value="Glycoside hydrolase/deacetylase"/>
    <property type="match status" value="1"/>
</dbReference>
<dbReference type="CDD" id="cd10787">
    <property type="entry name" value="LamB_YcsF_like"/>
    <property type="match status" value="1"/>
</dbReference>
<reference evidence="3" key="1">
    <citation type="submission" date="2017-01" db="EMBL/GenBank/DDBJ databases">
        <authorList>
            <person name="Varghese N."/>
            <person name="Submissions S."/>
        </authorList>
    </citation>
    <scope>NUCLEOTIDE SEQUENCE [LARGE SCALE GENOMIC DNA]</scope>
    <source>
        <strain evidence="3">DSM 45196</strain>
    </source>
</reference>
<dbReference type="InterPro" id="IPR005501">
    <property type="entry name" value="LamB/YcsF/PxpA-like"/>
</dbReference>
<dbReference type="GO" id="GO:0005975">
    <property type="term" value="P:carbohydrate metabolic process"/>
    <property type="evidence" value="ECO:0007669"/>
    <property type="project" value="InterPro"/>
</dbReference>
<dbReference type="PANTHER" id="PTHR30292">
    <property type="entry name" value="UNCHARACTERIZED PROTEIN YBGL-RELATED"/>
    <property type="match status" value="1"/>
</dbReference>
<keyword evidence="1" id="KW-0378">Hydrolase</keyword>